<reference evidence="1 2" key="1">
    <citation type="journal article" date="2016" name="Front. Microbiol.">
        <title>Genomic Resource of Rice Seed Associated Bacteria.</title>
        <authorList>
            <person name="Midha S."/>
            <person name="Bansal K."/>
            <person name="Sharma S."/>
            <person name="Kumar N."/>
            <person name="Patil P.P."/>
            <person name="Chaudhry V."/>
            <person name="Patil P.B."/>
        </authorList>
    </citation>
    <scope>NUCLEOTIDE SEQUENCE [LARGE SCALE GENOMIC DNA]</scope>
    <source>
        <strain evidence="1 2">RSA13</strain>
    </source>
</reference>
<organism evidence="1 2">
    <name type="scientific">Pantoea stewartii</name>
    <dbReference type="NCBI Taxonomy" id="66269"/>
    <lineage>
        <taxon>Bacteria</taxon>
        <taxon>Pseudomonadati</taxon>
        <taxon>Pseudomonadota</taxon>
        <taxon>Gammaproteobacteria</taxon>
        <taxon>Enterobacterales</taxon>
        <taxon>Erwiniaceae</taxon>
        <taxon>Pantoea</taxon>
    </lineage>
</organism>
<gene>
    <name evidence="1" type="ORF">RSA13_10935</name>
</gene>
<evidence type="ECO:0000313" key="1">
    <source>
        <dbReference type="EMBL" id="KTS97609.1"/>
    </source>
</evidence>
<name>A0AB34VFB5_9GAMM</name>
<dbReference type="Proteomes" id="UP000072520">
    <property type="component" value="Unassembled WGS sequence"/>
</dbReference>
<accession>A0AB34VFB5</accession>
<dbReference type="AlphaFoldDB" id="A0AB34VFB5"/>
<protein>
    <submittedName>
        <fullName evidence="1">Uncharacterized protein</fullName>
    </submittedName>
</protein>
<sequence>MINFLLINVSDVLSLADHKSNIESWSLISKMLTEEKVYACNNGAGFIERFIFSCRRRFP</sequence>
<dbReference type="EMBL" id="LDSI01000014">
    <property type="protein sequence ID" value="KTS97609.1"/>
    <property type="molecule type" value="Genomic_DNA"/>
</dbReference>
<evidence type="ECO:0000313" key="2">
    <source>
        <dbReference type="Proteomes" id="UP000072520"/>
    </source>
</evidence>
<proteinExistence type="predicted"/>
<comment type="caution">
    <text evidence="1">The sequence shown here is derived from an EMBL/GenBank/DDBJ whole genome shotgun (WGS) entry which is preliminary data.</text>
</comment>